<name>A0A177EIH5_9MICR</name>
<accession>A0A177EIH5</accession>
<proteinExistence type="predicted"/>
<dbReference type="EMBL" id="LTDL01000014">
    <property type="protein sequence ID" value="OAG31737.1"/>
    <property type="molecule type" value="Genomic_DNA"/>
</dbReference>
<reference evidence="3 4" key="1">
    <citation type="submission" date="2016-02" db="EMBL/GenBank/DDBJ databases">
        <title>Discovery of a natural microsporidian pathogen with a broad tissue tropism in Caenorhabditis elegans.</title>
        <authorList>
            <person name="Luallen R.J."/>
            <person name="Reinke A.W."/>
            <person name="Tong L."/>
            <person name="Botts M.R."/>
            <person name="Felix M.-A."/>
            <person name="Troemel E.R."/>
        </authorList>
    </citation>
    <scope>NUCLEOTIDE SEQUENCE [LARGE SCALE GENOMIC DNA]</scope>
    <source>
        <strain evidence="3 4">JUm2807</strain>
    </source>
</reference>
<protein>
    <recommendedName>
        <fullName evidence="5">J domain-containing protein</fullName>
    </recommendedName>
</protein>
<feature type="signal peptide" evidence="2">
    <location>
        <begin position="1"/>
        <end position="21"/>
    </location>
</feature>
<dbReference type="RefSeq" id="XP_067545338.1">
    <property type="nucleotide sequence ID" value="XM_067687630.1"/>
</dbReference>
<sequence length="221" mass="25121">MKLSVAACLVMCLSSLMGALTDERIKKVALYIEDLYQLGPYTTLYTLFDATPDTSLDVLKKRKSALIKECYEMERNKKNVPVQGLSGKERTHLVVRGFSILTDANLKEAYDWVLFKSPSGFMDRFRETRAKEKRGTFFMPSLFAVAIAAFAVFEFFDLAITFIPKAPKKDIGKKALKKKQKKGEAPPQAPTIYDTLTYRAISRVFGLRRKEQLPSDDVKMH</sequence>
<evidence type="ECO:0000256" key="2">
    <source>
        <dbReference type="SAM" id="SignalP"/>
    </source>
</evidence>
<evidence type="ECO:0008006" key="5">
    <source>
        <dbReference type="Google" id="ProtNLM"/>
    </source>
</evidence>
<keyword evidence="2" id="KW-0732">Signal</keyword>
<organism evidence="3 4">
    <name type="scientific">Nematocida displodere</name>
    <dbReference type="NCBI Taxonomy" id="1805483"/>
    <lineage>
        <taxon>Eukaryota</taxon>
        <taxon>Fungi</taxon>
        <taxon>Fungi incertae sedis</taxon>
        <taxon>Microsporidia</taxon>
        <taxon>Nematocida</taxon>
    </lineage>
</organism>
<evidence type="ECO:0000313" key="3">
    <source>
        <dbReference type="EMBL" id="OAG31737.1"/>
    </source>
</evidence>
<comment type="caution">
    <text evidence="3">The sequence shown here is derived from an EMBL/GenBank/DDBJ whole genome shotgun (WGS) entry which is preliminary data.</text>
</comment>
<feature type="chain" id="PRO_5008060427" description="J domain-containing protein" evidence="2">
    <location>
        <begin position="22"/>
        <end position="221"/>
    </location>
</feature>
<dbReference type="OrthoDB" id="2188773at2759"/>
<keyword evidence="1" id="KW-1133">Transmembrane helix</keyword>
<gene>
    <name evidence="3" type="ORF">NEDG_00212</name>
</gene>
<dbReference type="GeneID" id="93646562"/>
<feature type="transmembrane region" description="Helical" evidence="1">
    <location>
        <begin position="137"/>
        <end position="163"/>
    </location>
</feature>
<evidence type="ECO:0000313" key="4">
    <source>
        <dbReference type="Proteomes" id="UP000185944"/>
    </source>
</evidence>
<keyword evidence="4" id="KW-1185">Reference proteome</keyword>
<evidence type="ECO:0000256" key="1">
    <source>
        <dbReference type="SAM" id="Phobius"/>
    </source>
</evidence>
<keyword evidence="1" id="KW-0472">Membrane</keyword>
<dbReference type="AlphaFoldDB" id="A0A177EIH5"/>
<dbReference type="VEuPathDB" id="MicrosporidiaDB:NEDG_00212"/>
<keyword evidence="1" id="KW-0812">Transmembrane</keyword>
<dbReference type="Proteomes" id="UP000185944">
    <property type="component" value="Unassembled WGS sequence"/>
</dbReference>